<evidence type="ECO:0000313" key="2">
    <source>
        <dbReference type="Proteomes" id="UP000199729"/>
    </source>
</evidence>
<dbReference type="EMBL" id="CP022423">
    <property type="protein sequence ID" value="ASM76693.1"/>
    <property type="molecule type" value="Genomic_DNA"/>
</dbReference>
<organism evidence="1 2">
    <name type="scientific">Vitreoscilla filiformis</name>
    <dbReference type="NCBI Taxonomy" id="63"/>
    <lineage>
        <taxon>Bacteria</taxon>
        <taxon>Pseudomonadati</taxon>
        <taxon>Pseudomonadota</taxon>
        <taxon>Betaproteobacteria</taxon>
        <taxon>Neisseriales</taxon>
        <taxon>Neisseriaceae</taxon>
        <taxon>Vitreoscilla</taxon>
    </lineage>
</organism>
<evidence type="ECO:0000313" key="1">
    <source>
        <dbReference type="EMBL" id="ASM76693.1"/>
    </source>
</evidence>
<dbReference type="KEGG" id="vff:VITFI_CDS0915"/>
<proteinExistence type="predicted"/>
<gene>
    <name evidence="1" type="ORF">VITFI_CDS0915</name>
</gene>
<keyword evidence="2" id="KW-1185">Reference proteome</keyword>
<dbReference type="AlphaFoldDB" id="A0A221KD12"/>
<name>A0A221KD12_VITFI</name>
<sequence length="109" mass="11946">MQLKYWTLFAAISFTPYAISGAHPELESGIIKAMQCHAQKNNLPNLDFSVENIEVTDGKLIAQLAQTDKTSQKKEYFILEGTVQAQKLASLKITDEVEGSKSVSAACIP</sequence>
<dbReference type="RefSeq" id="WP_089415984.1">
    <property type="nucleotide sequence ID" value="NZ_CP022423.1"/>
</dbReference>
<dbReference type="Proteomes" id="UP000199729">
    <property type="component" value="Chromosome"/>
</dbReference>
<reference evidence="1 2" key="1">
    <citation type="submission" date="2017-07" db="EMBL/GenBank/DDBJ databases">
        <title>Complete Genome Sequence of the cosmetic ferment Vitreoscilla filiformis (ATCC15551).</title>
        <authorList>
            <person name="Contreras S."/>
            <person name="Sagory-Zalkind P."/>
            <person name="Blanquart H."/>
            <person name="Iltis A."/>
            <person name="Morand S.C."/>
        </authorList>
    </citation>
    <scope>NUCLEOTIDE SEQUENCE [LARGE SCALE GENOMIC DNA]</scope>
    <source>
        <strain evidence="1 2">ATCC 15551</strain>
    </source>
</reference>
<protein>
    <submittedName>
        <fullName evidence="1">Uncharacterized protein</fullName>
    </submittedName>
</protein>
<accession>A0A221KD12</accession>